<accession>A0A432CFK2</accession>
<dbReference type="InterPro" id="IPR019734">
    <property type="entry name" value="TPR_rpt"/>
</dbReference>
<keyword evidence="10" id="KW-1185">Reference proteome</keyword>
<dbReference type="RefSeq" id="WP_126563058.1">
    <property type="nucleotide sequence ID" value="NZ_RYDJ01000031.1"/>
</dbReference>
<organism evidence="9 10">
    <name type="scientific">Flavobacterium bomense</name>
    <dbReference type="NCBI Taxonomy" id="2497483"/>
    <lineage>
        <taxon>Bacteria</taxon>
        <taxon>Pseudomonadati</taxon>
        <taxon>Bacteroidota</taxon>
        <taxon>Flavobacteriia</taxon>
        <taxon>Flavobacteriales</taxon>
        <taxon>Flavobacteriaceae</taxon>
        <taxon>Flavobacterium</taxon>
    </lineage>
</organism>
<evidence type="ECO:0000313" key="9">
    <source>
        <dbReference type="EMBL" id="RTZ01309.1"/>
    </source>
</evidence>
<dbReference type="InterPro" id="IPR050482">
    <property type="entry name" value="Sensor_HK_TwoCompSys"/>
</dbReference>
<dbReference type="InterPro" id="IPR036890">
    <property type="entry name" value="HATPase_C_sf"/>
</dbReference>
<sequence>MEYKNKVAIILKKLDQSKPKDKQKTLDSLYLYLLEQDDDSINRNLCFKVASSYYSIGKYDKFLKVTRKVNDWAIKDKDTVHIAKSLYYIGDYHENKSQLDSAFSYYSQSEKIYSKNKDTLNSGKTALYKAGILFDAGNFTSSEIETVNALRLLLKTTNTRLIYESYNLLALSLKELNNSEKSLEYFDLAQRQLDKLEKENYPKDKIERSRIAIINNMGRVYEKIKNYKEAIGLYNKALQTKNLKQNHPQSYAMLLDNLAYSKMKANKFNGVTHLLFESLRIRDSLHFKVGVVSSKINIGEYYLYMKDTTKALPYLKEGYILSKKIKSSPNAIQSLKLLMQNDSKNKIYYSKLYIKINDSIQKLERLTRNKFARIAYETDQIEEKNEILSKRNTNIIFGYGLILFLLGVFFVIYRLKSKNKELFFIKKQQEANEKIYQLMLHQQSETEQARTEERNRIAKELHDGIVNSIFTTRFNLIQLDPNQIDKKEQLVKELEKTENEIRRVSHDLTQNLLFEDKTLPEIITTLVESQKNQNNTKFDLSVDKYIDWSLVSSDYKIHIYRIIQEAIQNVNKYSKAERCHIMLLKTANKITIRVWDNGIGFNPEKVKQGIGLKNIKDRTKSLNGEIKITSSTGNSTTIEIIF</sequence>
<dbReference type="EC" id="2.7.13.3" evidence="2"/>
<proteinExistence type="predicted"/>
<dbReference type="SUPFAM" id="SSF55874">
    <property type="entry name" value="ATPase domain of HSP90 chaperone/DNA topoisomerase II/histidine kinase"/>
    <property type="match status" value="1"/>
</dbReference>
<evidence type="ECO:0000256" key="1">
    <source>
        <dbReference type="ARBA" id="ARBA00000085"/>
    </source>
</evidence>
<name>A0A432CFK2_9FLAO</name>
<evidence type="ECO:0000256" key="5">
    <source>
        <dbReference type="ARBA" id="ARBA00023012"/>
    </source>
</evidence>
<dbReference type="InterPro" id="IPR005467">
    <property type="entry name" value="His_kinase_dom"/>
</dbReference>
<dbReference type="GO" id="GO:0000160">
    <property type="term" value="P:phosphorelay signal transduction system"/>
    <property type="evidence" value="ECO:0007669"/>
    <property type="project" value="UniProtKB-KW"/>
</dbReference>
<evidence type="ECO:0000256" key="7">
    <source>
        <dbReference type="SAM" id="Phobius"/>
    </source>
</evidence>
<feature type="transmembrane region" description="Helical" evidence="7">
    <location>
        <begin position="396"/>
        <end position="415"/>
    </location>
</feature>
<dbReference type="InterPro" id="IPR003594">
    <property type="entry name" value="HATPase_dom"/>
</dbReference>
<evidence type="ECO:0000313" key="10">
    <source>
        <dbReference type="Proteomes" id="UP000280825"/>
    </source>
</evidence>
<dbReference type="CDD" id="cd16917">
    <property type="entry name" value="HATPase_UhpB-NarQ-NarX-like"/>
    <property type="match status" value="1"/>
</dbReference>
<feature type="repeat" description="TPR" evidence="6">
    <location>
        <begin position="211"/>
        <end position="244"/>
    </location>
</feature>
<evidence type="ECO:0000259" key="8">
    <source>
        <dbReference type="PROSITE" id="PS50109"/>
    </source>
</evidence>
<dbReference type="PROSITE" id="PS50005">
    <property type="entry name" value="TPR"/>
    <property type="match status" value="1"/>
</dbReference>
<dbReference type="PROSITE" id="PS50109">
    <property type="entry name" value="HIS_KIN"/>
    <property type="match status" value="1"/>
</dbReference>
<keyword evidence="4" id="KW-0418">Kinase</keyword>
<comment type="catalytic activity">
    <reaction evidence="1">
        <text>ATP + protein L-histidine = ADP + protein N-phospho-L-histidine.</text>
        <dbReference type="EC" id="2.7.13.3"/>
    </reaction>
</comment>
<dbReference type="GO" id="GO:0004673">
    <property type="term" value="F:protein histidine kinase activity"/>
    <property type="evidence" value="ECO:0007669"/>
    <property type="project" value="UniProtKB-EC"/>
</dbReference>
<keyword evidence="6" id="KW-0802">TPR repeat</keyword>
<evidence type="ECO:0000256" key="2">
    <source>
        <dbReference type="ARBA" id="ARBA00012438"/>
    </source>
</evidence>
<keyword evidence="7" id="KW-0812">Transmembrane</keyword>
<dbReference type="EMBL" id="RYDJ01000031">
    <property type="protein sequence ID" value="RTZ01309.1"/>
    <property type="molecule type" value="Genomic_DNA"/>
</dbReference>
<gene>
    <name evidence="9" type="ORF">EKL98_15160</name>
</gene>
<dbReference type="Gene3D" id="3.30.565.10">
    <property type="entry name" value="Histidine kinase-like ATPase, C-terminal domain"/>
    <property type="match status" value="1"/>
</dbReference>
<dbReference type="Pfam" id="PF02518">
    <property type="entry name" value="HATPase_c"/>
    <property type="match status" value="1"/>
</dbReference>
<evidence type="ECO:0000256" key="6">
    <source>
        <dbReference type="PROSITE-ProRule" id="PRU00339"/>
    </source>
</evidence>
<keyword evidence="3" id="KW-0808">Transferase</keyword>
<dbReference type="Proteomes" id="UP000280825">
    <property type="component" value="Unassembled WGS sequence"/>
</dbReference>
<dbReference type="Gene3D" id="1.25.40.10">
    <property type="entry name" value="Tetratricopeptide repeat domain"/>
    <property type="match status" value="2"/>
</dbReference>
<evidence type="ECO:0000256" key="4">
    <source>
        <dbReference type="ARBA" id="ARBA00022777"/>
    </source>
</evidence>
<dbReference type="PANTHER" id="PTHR24421">
    <property type="entry name" value="NITRATE/NITRITE SENSOR PROTEIN NARX-RELATED"/>
    <property type="match status" value="1"/>
</dbReference>
<reference evidence="9 10" key="1">
    <citation type="submission" date="2018-12" db="EMBL/GenBank/DDBJ databases">
        <title>Flavobacterium sp. nov., isolated from glacier ice.</title>
        <authorList>
            <person name="Liu Q."/>
            <person name="Xin Y.-H."/>
        </authorList>
    </citation>
    <scope>NUCLEOTIDE SEQUENCE [LARGE SCALE GENOMIC DNA]</scope>
    <source>
        <strain evidence="9 10">RB1N8</strain>
    </source>
</reference>
<dbReference type="Pfam" id="PF13181">
    <property type="entry name" value="TPR_8"/>
    <property type="match status" value="2"/>
</dbReference>
<dbReference type="SMART" id="SM00028">
    <property type="entry name" value="TPR"/>
    <property type="match status" value="4"/>
</dbReference>
<keyword evidence="5" id="KW-0902">Two-component regulatory system</keyword>
<dbReference type="AlphaFoldDB" id="A0A432CFK2"/>
<keyword evidence="7" id="KW-0472">Membrane</keyword>
<dbReference type="InterPro" id="IPR011990">
    <property type="entry name" value="TPR-like_helical_dom_sf"/>
</dbReference>
<dbReference type="SUPFAM" id="SSF48452">
    <property type="entry name" value="TPR-like"/>
    <property type="match status" value="2"/>
</dbReference>
<dbReference type="Gene3D" id="1.20.5.1930">
    <property type="match status" value="1"/>
</dbReference>
<keyword evidence="7" id="KW-1133">Transmembrane helix</keyword>
<comment type="caution">
    <text evidence="9">The sequence shown here is derived from an EMBL/GenBank/DDBJ whole genome shotgun (WGS) entry which is preliminary data.</text>
</comment>
<feature type="domain" description="Histidine kinase" evidence="8">
    <location>
        <begin position="456"/>
        <end position="642"/>
    </location>
</feature>
<protein>
    <recommendedName>
        <fullName evidence="2">histidine kinase</fullName>
        <ecNumber evidence="2">2.7.13.3</ecNumber>
    </recommendedName>
</protein>
<dbReference type="PANTHER" id="PTHR24421:SF10">
    <property type="entry name" value="NITRATE_NITRITE SENSOR PROTEIN NARQ"/>
    <property type="match status" value="1"/>
</dbReference>
<evidence type="ECO:0000256" key="3">
    <source>
        <dbReference type="ARBA" id="ARBA00022679"/>
    </source>
</evidence>